<dbReference type="Gene3D" id="2.30.42.10">
    <property type="match status" value="1"/>
</dbReference>
<keyword evidence="2" id="KW-0378">Hydrolase</keyword>
<dbReference type="InterPro" id="IPR009003">
    <property type="entry name" value="Peptidase_S1_PA"/>
</dbReference>
<dbReference type="GO" id="GO:0006508">
    <property type="term" value="P:proteolysis"/>
    <property type="evidence" value="ECO:0007669"/>
    <property type="project" value="UniProtKB-KW"/>
</dbReference>
<dbReference type="PANTHER" id="PTHR43343:SF3">
    <property type="entry name" value="PROTEASE DO-LIKE 8, CHLOROPLASTIC"/>
    <property type="match status" value="1"/>
</dbReference>
<dbReference type="GO" id="GO:0004252">
    <property type="term" value="F:serine-type endopeptidase activity"/>
    <property type="evidence" value="ECO:0007669"/>
    <property type="project" value="InterPro"/>
</dbReference>
<evidence type="ECO:0000256" key="2">
    <source>
        <dbReference type="ARBA" id="ARBA00022801"/>
    </source>
</evidence>
<dbReference type="InterPro" id="IPR001940">
    <property type="entry name" value="Peptidase_S1C"/>
</dbReference>
<dbReference type="PROSITE" id="PS50106">
    <property type="entry name" value="PDZ"/>
    <property type="match status" value="1"/>
</dbReference>
<gene>
    <name evidence="4" type="ORF">COT67_01425</name>
</gene>
<dbReference type="Proteomes" id="UP000230353">
    <property type="component" value="Unassembled WGS sequence"/>
</dbReference>
<dbReference type="InterPro" id="IPR001478">
    <property type="entry name" value="PDZ"/>
</dbReference>
<dbReference type="Pfam" id="PF13365">
    <property type="entry name" value="Trypsin_2"/>
    <property type="match status" value="1"/>
</dbReference>
<dbReference type="AlphaFoldDB" id="A0A2H0WLH4"/>
<dbReference type="SUPFAM" id="SSF50156">
    <property type="entry name" value="PDZ domain-like"/>
    <property type="match status" value="1"/>
</dbReference>
<dbReference type="PANTHER" id="PTHR43343">
    <property type="entry name" value="PEPTIDASE S12"/>
    <property type="match status" value="1"/>
</dbReference>
<dbReference type="PRINTS" id="PR00834">
    <property type="entry name" value="PROTEASES2C"/>
</dbReference>
<comment type="caution">
    <text evidence="4">The sequence shown here is derived from an EMBL/GenBank/DDBJ whole genome shotgun (WGS) entry which is preliminary data.</text>
</comment>
<dbReference type="InterPro" id="IPR036034">
    <property type="entry name" value="PDZ_sf"/>
</dbReference>
<evidence type="ECO:0000313" key="5">
    <source>
        <dbReference type="Proteomes" id="UP000230353"/>
    </source>
</evidence>
<dbReference type="Pfam" id="PF13180">
    <property type="entry name" value="PDZ_2"/>
    <property type="match status" value="1"/>
</dbReference>
<dbReference type="CDD" id="cd06779">
    <property type="entry name" value="cpPDZ_Deg_HtrA-like"/>
    <property type="match status" value="1"/>
</dbReference>
<evidence type="ECO:0000256" key="1">
    <source>
        <dbReference type="ARBA" id="ARBA00022670"/>
    </source>
</evidence>
<reference evidence="5" key="1">
    <citation type="submission" date="2017-09" db="EMBL/GenBank/DDBJ databases">
        <title>Depth-based differentiation of microbial function through sediment-hosted aquifers and enrichment of novel symbionts in the deep terrestrial subsurface.</title>
        <authorList>
            <person name="Probst A.J."/>
            <person name="Ladd B."/>
            <person name="Jarett J.K."/>
            <person name="Geller-Mcgrath D.E."/>
            <person name="Sieber C.M.K."/>
            <person name="Emerson J.B."/>
            <person name="Anantharaman K."/>
            <person name="Thomas B.C."/>
            <person name="Malmstrom R."/>
            <person name="Stieglmeier M."/>
            <person name="Klingl A."/>
            <person name="Woyke T."/>
            <person name="Ryan C.M."/>
            <person name="Banfield J.F."/>
        </authorList>
    </citation>
    <scope>NUCLEOTIDE SEQUENCE [LARGE SCALE GENOMIC DNA]</scope>
</reference>
<proteinExistence type="predicted"/>
<dbReference type="SUPFAM" id="SSF50494">
    <property type="entry name" value="Trypsin-like serine proteases"/>
    <property type="match status" value="1"/>
</dbReference>
<sequence>MQIGGGSGFIVSPDGIVLTNRHVISEPDADYTIITSDGKKYESEIIARDKINDLAVLKIKTPNLNLPAVELGSAQNLKLGQSVIAIGNALGQFQNTISTGIVSGLSRLISAATDMSGRHERLRGLIQTDAAVNPGNSGGPLVDLNGKAIGINAAIVFGAQNIGFAIPIDRAKKDLEEIKIHGRIRRPFLGIRYLVLNKKIQEQFGLPLDHGALIINEGIPGDTAIIPGSASDKAGLKEFDIILTCNNKKITENETLEDILSSHGVGDKIELEILRNKKKINARLALEEA</sequence>
<name>A0A2H0WLH4_9BACT</name>
<evidence type="ECO:0000313" key="4">
    <source>
        <dbReference type="EMBL" id="PIS13511.1"/>
    </source>
</evidence>
<protein>
    <recommendedName>
        <fullName evidence="3">PDZ domain-containing protein</fullName>
    </recommendedName>
</protein>
<feature type="domain" description="PDZ" evidence="3">
    <location>
        <begin position="193"/>
        <end position="277"/>
    </location>
</feature>
<dbReference type="Gene3D" id="2.40.10.120">
    <property type="match status" value="1"/>
</dbReference>
<evidence type="ECO:0000259" key="3">
    <source>
        <dbReference type="PROSITE" id="PS50106"/>
    </source>
</evidence>
<accession>A0A2H0WLH4</accession>
<keyword evidence="1" id="KW-0645">Protease</keyword>
<dbReference type="EMBL" id="PEZL01000019">
    <property type="protein sequence ID" value="PIS13511.1"/>
    <property type="molecule type" value="Genomic_DNA"/>
</dbReference>
<dbReference type="InterPro" id="IPR051201">
    <property type="entry name" value="Chloro_Bact_Ser_Proteases"/>
</dbReference>
<organism evidence="4 5">
    <name type="scientific">Candidatus Tagabacteria bacterium CG09_land_8_20_14_0_10_41_14</name>
    <dbReference type="NCBI Taxonomy" id="1975021"/>
    <lineage>
        <taxon>Bacteria</taxon>
        <taxon>Candidatus Tagaibacteriota</taxon>
    </lineage>
</organism>